<dbReference type="EMBL" id="FWXV01000011">
    <property type="protein sequence ID" value="SMD25428.1"/>
    <property type="molecule type" value="Genomic_DNA"/>
</dbReference>
<dbReference type="GO" id="GO:0016757">
    <property type="term" value="F:glycosyltransferase activity"/>
    <property type="evidence" value="ECO:0007669"/>
    <property type="project" value="UniProtKB-KW"/>
</dbReference>
<dbReference type="InterPro" id="IPR028098">
    <property type="entry name" value="Glyco_trans_4-like_N"/>
</dbReference>
<keyword evidence="6" id="KW-1185">Reference proteome</keyword>
<evidence type="ECO:0000256" key="1">
    <source>
        <dbReference type="ARBA" id="ARBA00022676"/>
    </source>
</evidence>
<protein>
    <submittedName>
        <fullName evidence="5">Glycosyltransferase involved in cell wall bisynthesis</fullName>
    </submittedName>
</protein>
<accession>A0A1W2FUZ0</accession>
<dbReference type="InterPro" id="IPR001296">
    <property type="entry name" value="Glyco_trans_1"/>
</dbReference>
<name>A0A1W2FUZ0_KIBAR</name>
<dbReference type="Gene3D" id="3.40.50.2000">
    <property type="entry name" value="Glycogen Phosphorylase B"/>
    <property type="match status" value="2"/>
</dbReference>
<dbReference type="GO" id="GO:1901137">
    <property type="term" value="P:carbohydrate derivative biosynthetic process"/>
    <property type="evidence" value="ECO:0007669"/>
    <property type="project" value="UniProtKB-ARBA"/>
</dbReference>
<dbReference type="InterPro" id="IPR050194">
    <property type="entry name" value="Glycosyltransferase_grp1"/>
</dbReference>
<dbReference type="AlphaFoldDB" id="A0A1W2FUZ0"/>
<sequence length="373" mass="41810">MRIAMLLDAWDDAPTGAVISTRRFTERLRERGHTVTVVSTGARAEHKIALPELRVPFAQPIITKMRTPLAWPDRRSLARAIADADVVHVHTPFLLAMRGITMAKRAGVPTVATFHVRAEHILRNIGVHSQTTVDLLSRFFLRSVYNRCDHVICPSEFGEHELRGHGLRRPATVISNGIPEEYRPTDRITNDRFVILSVGRLAPEKRHDVLIEAVRRSRHEPDIQLVVLGDGPLRSRLRDQARGLTNPVLFDCLPPHELISYYNTADLYVHTAEIEVECMSVLEAMACGLPCLIAESATDGTARIARSERFRFSAGSPQALAARIDHLIEHPDELKAARADHAAAARRYPIDTSVDHLLALYQRLTARQRVLGH</sequence>
<dbReference type="RefSeq" id="WP_084433412.1">
    <property type="nucleotide sequence ID" value="NZ_FWXV01000011.1"/>
</dbReference>
<feature type="domain" description="Glycosyltransferase subfamily 4-like N-terminal" evidence="4">
    <location>
        <begin position="15"/>
        <end position="177"/>
    </location>
</feature>
<keyword evidence="2 5" id="KW-0808">Transferase</keyword>
<gene>
    <name evidence="5" type="ORF">SAMN05661093_09114</name>
</gene>
<evidence type="ECO:0000256" key="2">
    <source>
        <dbReference type="ARBA" id="ARBA00022679"/>
    </source>
</evidence>
<dbReference type="Proteomes" id="UP000192674">
    <property type="component" value="Unassembled WGS sequence"/>
</dbReference>
<dbReference type="SUPFAM" id="SSF53756">
    <property type="entry name" value="UDP-Glycosyltransferase/glycogen phosphorylase"/>
    <property type="match status" value="1"/>
</dbReference>
<evidence type="ECO:0000259" key="3">
    <source>
        <dbReference type="Pfam" id="PF00534"/>
    </source>
</evidence>
<dbReference type="PANTHER" id="PTHR45947:SF3">
    <property type="entry name" value="SULFOQUINOVOSYL TRANSFERASE SQD2"/>
    <property type="match status" value="1"/>
</dbReference>
<reference evidence="5 6" key="1">
    <citation type="submission" date="2017-04" db="EMBL/GenBank/DDBJ databases">
        <authorList>
            <person name="Afonso C.L."/>
            <person name="Miller P.J."/>
            <person name="Scott M.A."/>
            <person name="Spackman E."/>
            <person name="Goraichik I."/>
            <person name="Dimitrov K.M."/>
            <person name="Suarez D.L."/>
            <person name="Swayne D.E."/>
        </authorList>
    </citation>
    <scope>NUCLEOTIDE SEQUENCE [LARGE SCALE GENOMIC DNA]</scope>
    <source>
        <strain evidence="5 6">DSM 43828</strain>
    </source>
</reference>
<evidence type="ECO:0000313" key="6">
    <source>
        <dbReference type="Proteomes" id="UP000192674"/>
    </source>
</evidence>
<dbReference type="OrthoDB" id="9802525at2"/>
<dbReference type="Pfam" id="PF13579">
    <property type="entry name" value="Glyco_trans_4_4"/>
    <property type="match status" value="1"/>
</dbReference>
<dbReference type="Pfam" id="PF00534">
    <property type="entry name" value="Glycos_transf_1"/>
    <property type="match status" value="1"/>
</dbReference>
<keyword evidence="1" id="KW-0328">Glycosyltransferase</keyword>
<proteinExistence type="predicted"/>
<organism evidence="5 6">
    <name type="scientific">Kibdelosporangium aridum</name>
    <dbReference type="NCBI Taxonomy" id="2030"/>
    <lineage>
        <taxon>Bacteria</taxon>
        <taxon>Bacillati</taxon>
        <taxon>Actinomycetota</taxon>
        <taxon>Actinomycetes</taxon>
        <taxon>Pseudonocardiales</taxon>
        <taxon>Pseudonocardiaceae</taxon>
        <taxon>Kibdelosporangium</taxon>
    </lineage>
</organism>
<evidence type="ECO:0000259" key="4">
    <source>
        <dbReference type="Pfam" id="PF13579"/>
    </source>
</evidence>
<evidence type="ECO:0000313" key="5">
    <source>
        <dbReference type="EMBL" id="SMD25428.1"/>
    </source>
</evidence>
<dbReference type="PANTHER" id="PTHR45947">
    <property type="entry name" value="SULFOQUINOVOSYL TRANSFERASE SQD2"/>
    <property type="match status" value="1"/>
</dbReference>
<feature type="domain" description="Glycosyl transferase family 1" evidence="3">
    <location>
        <begin position="181"/>
        <end position="335"/>
    </location>
</feature>